<feature type="transmembrane region" description="Helical" evidence="6">
    <location>
        <begin position="271"/>
        <end position="291"/>
    </location>
</feature>
<dbReference type="Pfam" id="PF12698">
    <property type="entry name" value="ABC2_membrane_3"/>
    <property type="match status" value="1"/>
</dbReference>
<keyword evidence="9" id="KW-1185">Reference proteome</keyword>
<evidence type="ECO:0000256" key="2">
    <source>
        <dbReference type="ARBA" id="ARBA00022475"/>
    </source>
</evidence>
<keyword evidence="2" id="KW-1003">Cell membrane</keyword>
<sequence>MLGGGDGSRFNARYAVADLDRGPDATAFVGQVLEPLERRGTVSLQRVSSVQDGARLLERKEADAVFVIPAGFSSATTPEVIGGAHAPIAVQVAREMAQAFAMERQSIRLAVLAASRGLPVDEERDSRLARRAQEVAAPLTLVSDTSATRRQLDTATYHAAGMAIFFQFFVAMFVMAAVFEERRSRVLARVLAAPVPRAAVLGGKALCGILIGLMSMAVVVAASTWLMGARWGPPLGVVALVIAGVLAVTGIAAAVAGFSNTSEQAANRISVVAMVLGVFGGALFPIPQLGVLEVASHLTPHRWFLTGLADLAAGLSPGALLTPVLVLLAIAAATGGLALTRVGGMTRT</sequence>
<dbReference type="EMBL" id="BMNH01000005">
    <property type="protein sequence ID" value="GGO67684.1"/>
    <property type="molecule type" value="Genomic_DNA"/>
</dbReference>
<gene>
    <name evidence="8" type="ORF">GCM10012289_24680</name>
</gene>
<keyword evidence="5 6" id="KW-0472">Membrane</keyword>
<reference evidence="8" key="2">
    <citation type="submission" date="2020-09" db="EMBL/GenBank/DDBJ databases">
        <authorList>
            <person name="Sun Q."/>
            <person name="Zhou Y."/>
        </authorList>
    </citation>
    <scope>NUCLEOTIDE SEQUENCE</scope>
    <source>
        <strain evidence="8">CGMCC 4.7368</strain>
    </source>
</reference>
<comment type="caution">
    <text evidence="8">The sequence shown here is derived from an EMBL/GenBank/DDBJ whole genome shotgun (WGS) entry which is preliminary data.</text>
</comment>
<protein>
    <recommendedName>
        <fullName evidence="7">ABC-2 type transporter transmembrane domain-containing protein</fullName>
    </recommendedName>
</protein>
<dbReference type="InterPro" id="IPR013525">
    <property type="entry name" value="ABC2_TM"/>
</dbReference>
<feature type="transmembrane region" description="Helical" evidence="6">
    <location>
        <begin position="311"/>
        <end position="339"/>
    </location>
</feature>
<evidence type="ECO:0000259" key="7">
    <source>
        <dbReference type="Pfam" id="PF12698"/>
    </source>
</evidence>
<evidence type="ECO:0000313" key="8">
    <source>
        <dbReference type="EMBL" id="GGO67684.1"/>
    </source>
</evidence>
<accession>A0A917YWW3</accession>
<evidence type="ECO:0000256" key="1">
    <source>
        <dbReference type="ARBA" id="ARBA00004651"/>
    </source>
</evidence>
<dbReference type="PANTHER" id="PTHR30294">
    <property type="entry name" value="MEMBRANE COMPONENT OF ABC TRANSPORTER YHHJ-RELATED"/>
    <property type="match status" value="1"/>
</dbReference>
<evidence type="ECO:0000256" key="5">
    <source>
        <dbReference type="ARBA" id="ARBA00023136"/>
    </source>
</evidence>
<dbReference type="PANTHER" id="PTHR30294:SF29">
    <property type="entry name" value="MULTIDRUG ABC TRANSPORTER PERMEASE YBHS-RELATED"/>
    <property type="match status" value="1"/>
</dbReference>
<feature type="transmembrane region" description="Helical" evidence="6">
    <location>
        <begin position="200"/>
        <end position="225"/>
    </location>
</feature>
<name>A0A917YWW3_9ACTN</name>
<proteinExistence type="predicted"/>
<evidence type="ECO:0000256" key="3">
    <source>
        <dbReference type="ARBA" id="ARBA00022692"/>
    </source>
</evidence>
<dbReference type="InterPro" id="IPR051449">
    <property type="entry name" value="ABC-2_transporter_component"/>
</dbReference>
<evidence type="ECO:0000313" key="9">
    <source>
        <dbReference type="Proteomes" id="UP000646523"/>
    </source>
</evidence>
<comment type="subcellular location">
    <subcellularLocation>
        <location evidence="1">Cell membrane</location>
        <topology evidence="1">Multi-pass membrane protein</topology>
    </subcellularLocation>
</comment>
<organism evidence="8 9">
    <name type="scientific">Nonomuraea cavernae</name>
    <dbReference type="NCBI Taxonomy" id="2045107"/>
    <lineage>
        <taxon>Bacteria</taxon>
        <taxon>Bacillati</taxon>
        <taxon>Actinomycetota</taxon>
        <taxon>Actinomycetes</taxon>
        <taxon>Streptosporangiales</taxon>
        <taxon>Streptosporangiaceae</taxon>
        <taxon>Nonomuraea</taxon>
    </lineage>
</organism>
<reference evidence="8" key="1">
    <citation type="journal article" date="2014" name="Int. J. Syst. Evol. Microbiol.">
        <title>Complete genome sequence of Corynebacterium casei LMG S-19264T (=DSM 44701T), isolated from a smear-ripened cheese.</title>
        <authorList>
            <consortium name="US DOE Joint Genome Institute (JGI-PGF)"/>
            <person name="Walter F."/>
            <person name="Albersmeier A."/>
            <person name="Kalinowski J."/>
            <person name="Ruckert C."/>
        </authorList>
    </citation>
    <scope>NUCLEOTIDE SEQUENCE</scope>
    <source>
        <strain evidence="8">CGMCC 4.7368</strain>
    </source>
</reference>
<keyword evidence="3 6" id="KW-0812">Transmembrane</keyword>
<dbReference type="AlphaFoldDB" id="A0A917YWW3"/>
<feature type="domain" description="ABC-2 type transporter transmembrane" evidence="7">
    <location>
        <begin position="11"/>
        <end position="339"/>
    </location>
</feature>
<keyword evidence="4 6" id="KW-1133">Transmembrane helix</keyword>
<evidence type="ECO:0000256" key="6">
    <source>
        <dbReference type="SAM" id="Phobius"/>
    </source>
</evidence>
<evidence type="ECO:0000256" key="4">
    <source>
        <dbReference type="ARBA" id="ARBA00022989"/>
    </source>
</evidence>
<dbReference type="Proteomes" id="UP000646523">
    <property type="component" value="Unassembled WGS sequence"/>
</dbReference>
<dbReference type="GO" id="GO:0005886">
    <property type="term" value="C:plasma membrane"/>
    <property type="evidence" value="ECO:0007669"/>
    <property type="project" value="UniProtKB-SubCell"/>
</dbReference>
<dbReference type="GO" id="GO:0140359">
    <property type="term" value="F:ABC-type transporter activity"/>
    <property type="evidence" value="ECO:0007669"/>
    <property type="project" value="InterPro"/>
</dbReference>
<feature type="transmembrane region" description="Helical" evidence="6">
    <location>
        <begin position="237"/>
        <end position="259"/>
    </location>
</feature>
<feature type="transmembrane region" description="Helical" evidence="6">
    <location>
        <begin position="157"/>
        <end position="179"/>
    </location>
</feature>